<gene>
    <name evidence="2" type="ORF">GQ26_0400320</name>
</gene>
<protein>
    <submittedName>
        <fullName evidence="2">Uncharacterized protein</fullName>
    </submittedName>
</protein>
<proteinExistence type="predicted"/>
<name>A0A093XC93_TALMA</name>
<dbReference type="EMBL" id="JPOX01000040">
    <property type="protein sequence ID" value="KFX42838.1"/>
    <property type="molecule type" value="Genomic_DNA"/>
</dbReference>
<dbReference type="AlphaFoldDB" id="A0A093XC93"/>
<evidence type="ECO:0000256" key="1">
    <source>
        <dbReference type="SAM" id="MobiDB-lite"/>
    </source>
</evidence>
<comment type="caution">
    <text evidence="2">The sequence shown here is derived from an EMBL/GenBank/DDBJ whole genome shotgun (WGS) entry which is preliminary data.</text>
</comment>
<organism evidence="2">
    <name type="scientific">Talaromyces marneffei PM1</name>
    <dbReference type="NCBI Taxonomy" id="1077442"/>
    <lineage>
        <taxon>Eukaryota</taxon>
        <taxon>Fungi</taxon>
        <taxon>Dikarya</taxon>
        <taxon>Ascomycota</taxon>
        <taxon>Pezizomycotina</taxon>
        <taxon>Eurotiomycetes</taxon>
        <taxon>Eurotiomycetidae</taxon>
        <taxon>Eurotiales</taxon>
        <taxon>Trichocomaceae</taxon>
        <taxon>Talaromyces</taxon>
        <taxon>Talaromyces sect. Talaromyces</taxon>
    </lineage>
</organism>
<sequence>MDTPISSPGSHPSLISILTSRLQILSNEILSINETVRCGKLQLNQEEYRALEGASEDLGKRAEGIIEVVHALGKRRANAANGQKLVLTMEHVRSDLVTSRKLKHRATFIRNIQLIFEGPKESGLDSVPVKARKRLTHERCEQIRGLGTNRLILWSAAFPPSQWDPNLLPKATFEYVLEFLDINESQLWPGEVYDILSVLSKEEPLQSSANFQEFFGQVGNGAQVAQTATQSGTESPVTQTNLEQNALQQHVTDNLSELITAIPERKRRRTEPSESGSMESFQTGRHIQYMFSKAPSNSLLLLGDPLLKAIQASNQWAVDRKLEEARTGCITILIPAGKNEDVSVNILVGRVQGLEMLNTFMMERIWSASHTHQSLLPHIQQEQHEPHPF</sequence>
<evidence type="ECO:0000313" key="2">
    <source>
        <dbReference type="EMBL" id="KFX42838.1"/>
    </source>
</evidence>
<accession>A0A093XC93</accession>
<reference evidence="2" key="1">
    <citation type="journal article" date="2014" name="PLoS Genet.">
        <title>Signature Gene Expression Reveals Novel Clues to the Molecular Mechanisms of Dimorphic Transition in Penicillium marneffei.</title>
        <authorList>
            <person name="Yang E."/>
            <person name="Wang G."/>
            <person name="Cai J."/>
            <person name="Woo P.C."/>
            <person name="Lau S.K."/>
            <person name="Yuen K.-Y."/>
            <person name="Chow W.-N."/>
            <person name="Lin X."/>
        </authorList>
    </citation>
    <scope>NUCLEOTIDE SEQUENCE [LARGE SCALE GENOMIC DNA]</scope>
    <source>
        <strain evidence="2">PM1</strain>
    </source>
</reference>
<dbReference type="HOGENOM" id="CLU_769615_0_0_1"/>
<feature type="region of interest" description="Disordered" evidence="1">
    <location>
        <begin position="260"/>
        <end position="281"/>
    </location>
</feature>